<dbReference type="InterPro" id="IPR051204">
    <property type="entry name" value="ABC_transp_perm/SBD"/>
</dbReference>
<evidence type="ECO:0000259" key="7">
    <source>
        <dbReference type="PROSITE" id="PS50928"/>
    </source>
</evidence>
<dbReference type="InterPro" id="IPR000515">
    <property type="entry name" value="MetI-like"/>
</dbReference>
<dbReference type="SUPFAM" id="SSF161098">
    <property type="entry name" value="MetI-like"/>
    <property type="match status" value="1"/>
</dbReference>
<dbReference type="AlphaFoldDB" id="A0A0H4QJ67"/>
<keyword evidence="2 6" id="KW-0813">Transport</keyword>
<reference evidence="9" key="1">
    <citation type="submission" date="2015-07" db="EMBL/GenBank/DDBJ databases">
        <title>Lactobacillus ginsenosidimutans/EMML 3141/ whole genome sequencing.</title>
        <authorList>
            <person name="Kim M.K."/>
            <person name="Im W.-T."/>
            <person name="Srinivasan S."/>
            <person name="Lee J.-J."/>
        </authorList>
    </citation>
    <scope>NUCLEOTIDE SEQUENCE [LARGE SCALE GENOMIC DNA]</scope>
    <source>
        <strain evidence="9">EMML 3041</strain>
    </source>
</reference>
<dbReference type="KEGG" id="lgn:ABM34_10755"/>
<dbReference type="Pfam" id="PF00528">
    <property type="entry name" value="BPD_transp_1"/>
    <property type="match status" value="1"/>
</dbReference>
<comment type="similarity">
    <text evidence="6">Belongs to the binding-protein-dependent transport system permease family.</text>
</comment>
<dbReference type="PROSITE" id="PS50928">
    <property type="entry name" value="ABC_TM1"/>
    <property type="match status" value="1"/>
</dbReference>
<evidence type="ECO:0000256" key="3">
    <source>
        <dbReference type="ARBA" id="ARBA00022692"/>
    </source>
</evidence>
<feature type="domain" description="ABC transmembrane type-1" evidence="7">
    <location>
        <begin position="25"/>
        <end position="205"/>
    </location>
</feature>
<feature type="transmembrane region" description="Helical" evidence="6">
    <location>
        <begin position="151"/>
        <end position="175"/>
    </location>
</feature>
<dbReference type="Gene3D" id="1.10.3720.10">
    <property type="entry name" value="MetI-like"/>
    <property type="match status" value="1"/>
</dbReference>
<evidence type="ECO:0000256" key="2">
    <source>
        <dbReference type="ARBA" id="ARBA00022448"/>
    </source>
</evidence>
<comment type="subcellular location">
    <subcellularLocation>
        <location evidence="6">Cell membrane</location>
        <topology evidence="6">Multi-pass membrane protein</topology>
    </subcellularLocation>
    <subcellularLocation>
        <location evidence="1">Membrane</location>
        <topology evidence="1">Multi-pass membrane protein</topology>
    </subcellularLocation>
</comment>
<evidence type="ECO:0000256" key="5">
    <source>
        <dbReference type="ARBA" id="ARBA00023136"/>
    </source>
</evidence>
<dbReference type="FunFam" id="1.10.3720.10:FF:000001">
    <property type="entry name" value="Glycine betaine ABC transporter, permease"/>
    <property type="match status" value="1"/>
</dbReference>
<evidence type="ECO:0000256" key="4">
    <source>
        <dbReference type="ARBA" id="ARBA00022989"/>
    </source>
</evidence>
<gene>
    <name evidence="8" type="ORF">ABM34_10755</name>
</gene>
<dbReference type="InterPro" id="IPR035906">
    <property type="entry name" value="MetI-like_sf"/>
</dbReference>
<organism evidence="8 9">
    <name type="scientific">Companilactobacillus ginsenosidimutans</name>
    <dbReference type="NCBI Taxonomy" id="1007676"/>
    <lineage>
        <taxon>Bacteria</taxon>
        <taxon>Bacillati</taxon>
        <taxon>Bacillota</taxon>
        <taxon>Bacilli</taxon>
        <taxon>Lactobacillales</taxon>
        <taxon>Lactobacillaceae</taxon>
        <taxon>Companilactobacillus</taxon>
    </lineage>
</organism>
<proteinExistence type="inferred from homology"/>
<dbReference type="GO" id="GO:0055085">
    <property type="term" value="P:transmembrane transport"/>
    <property type="evidence" value="ECO:0007669"/>
    <property type="project" value="InterPro"/>
</dbReference>
<dbReference type="GO" id="GO:0005886">
    <property type="term" value="C:plasma membrane"/>
    <property type="evidence" value="ECO:0007669"/>
    <property type="project" value="UniProtKB-SubCell"/>
</dbReference>
<accession>A0A0H4QJ67</accession>
<dbReference type="Proteomes" id="UP000036106">
    <property type="component" value="Chromosome"/>
</dbReference>
<keyword evidence="3 6" id="KW-0812">Transmembrane</keyword>
<dbReference type="EMBL" id="CP012034">
    <property type="protein sequence ID" value="AKP67962.1"/>
    <property type="molecule type" value="Genomic_DNA"/>
</dbReference>
<dbReference type="OrthoDB" id="9801163at2"/>
<keyword evidence="5 6" id="KW-0472">Membrane</keyword>
<keyword evidence="4 6" id="KW-1133">Transmembrane helix</keyword>
<dbReference type="PANTHER" id="PTHR30177">
    <property type="entry name" value="GLYCINE BETAINE/L-PROLINE TRANSPORT SYSTEM PERMEASE PROTEIN PROW"/>
    <property type="match status" value="1"/>
</dbReference>
<evidence type="ECO:0000313" key="8">
    <source>
        <dbReference type="EMBL" id="AKP67962.1"/>
    </source>
</evidence>
<sequence>MANQPLWNQLVFYFTHNGMYLLQQFGRHFLISFYGVLLAAAVGIPLGIYMANHFHLGDFVISVANVIQTIPSLAMLSIIMLWLGLGVNTVIVTIFLYSLLPILKNTYTGMKNVDPNTIDSARGMGMTTFQLLYMVKLPLAMSVIMSGIRTAMVVAIGNTAIGAFVGAGGLGDLIIRGTNATDGAPLILAGALPTAVMAIVTDLIIGLLQKHFEPTGYYKEEEEE</sequence>
<feature type="transmembrane region" description="Helical" evidence="6">
    <location>
        <begin position="187"/>
        <end position="208"/>
    </location>
</feature>
<evidence type="ECO:0000256" key="6">
    <source>
        <dbReference type="RuleBase" id="RU363032"/>
    </source>
</evidence>
<feature type="transmembrane region" description="Helical" evidence="6">
    <location>
        <begin position="73"/>
        <end position="100"/>
    </location>
</feature>
<protein>
    <submittedName>
        <fullName evidence="8">Amino acid ABC transporter permease</fullName>
    </submittedName>
</protein>
<keyword evidence="9" id="KW-1185">Reference proteome</keyword>
<dbReference type="PANTHER" id="PTHR30177:SF4">
    <property type="entry name" value="OSMOPROTECTANT IMPORT PERMEASE PROTEIN OSMW"/>
    <property type="match status" value="1"/>
</dbReference>
<evidence type="ECO:0000313" key="9">
    <source>
        <dbReference type="Proteomes" id="UP000036106"/>
    </source>
</evidence>
<dbReference type="STRING" id="1007676.ABM34_10755"/>
<name>A0A0H4QJ67_9LACO</name>
<dbReference type="CDD" id="cd06261">
    <property type="entry name" value="TM_PBP2"/>
    <property type="match status" value="1"/>
</dbReference>
<dbReference type="RefSeq" id="WP_048705660.1">
    <property type="nucleotide sequence ID" value="NZ_CP012034.1"/>
</dbReference>
<evidence type="ECO:0000256" key="1">
    <source>
        <dbReference type="ARBA" id="ARBA00004141"/>
    </source>
</evidence>
<dbReference type="GO" id="GO:0031460">
    <property type="term" value="P:glycine betaine transport"/>
    <property type="evidence" value="ECO:0007669"/>
    <property type="project" value="TreeGrafter"/>
</dbReference>
<dbReference type="PATRIC" id="fig|1007676.4.peg.2178"/>
<feature type="transmembrane region" description="Helical" evidence="6">
    <location>
        <begin position="29"/>
        <end position="52"/>
    </location>
</feature>